<dbReference type="InterPro" id="IPR003749">
    <property type="entry name" value="ThiS/MoaD-like"/>
</dbReference>
<gene>
    <name evidence="1" type="ORF">ATJ93_3073</name>
</gene>
<dbReference type="Gene3D" id="3.10.20.30">
    <property type="match status" value="1"/>
</dbReference>
<evidence type="ECO:0000313" key="1">
    <source>
        <dbReference type="EMBL" id="RKD93449.1"/>
    </source>
</evidence>
<dbReference type="InterPro" id="IPR016155">
    <property type="entry name" value="Mopterin_synth/thiamin_S_b"/>
</dbReference>
<dbReference type="Proteomes" id="UP000283805">
    <property type="component" value="Unassembled WGS sequence"/>
</dbReference>
<protein>
    <submittedName>
        <fullName evidence="1">Molybdopterin converting factor small subunit</fullName>
    </submittedName>
</protein>
<dbReference type="OrthoDB" id="184665at2157"/>
<sequence>METEVTVYGPLRSATGAKTITLEWAGGTVADAVAALVDAYPRSGPHLYDGDVIRPSVRVSINGERAALEAPVRENASLTVFPAVQGGDGSR</sequence>
<organism evidence="1 2">
    <name type="scientific">Halopiger aswanensis</name>
    <dbReference type="NCBI Taxonomy" id="148449"/>
    <lineage>
        <taxon>Archaea</taxon>
        <taxon>Methanobacteriati</taxon>
        <taxon>Methanobacteriota</taxon>
        <taxon>Stenosarchaea group</taxon>
        <taxon>Halobacteria</taxon>
        <taxon>Halobacteriales</taxon>
        <taxon>Natrialbaceae</taxon>
        <taxon>Halopiger</taxon>
    </lineage>
</organism>
<dbReference type="AlphaFoldDB" id="A0A3R7KJL1"/>
<dbReference type="PANTHER" id="PTHR38031">
    <property type="entry name" value="SULFUR CARRIER PROTEIN SLR0821-RELATED"/>
    <property type="match status" value="1"/>
</dbReference>
<evidence type="ECO:0000313" key="2">
    <source>
        <dbReference type="Proteomes" id="UP000283805"/>
    </source>
</evidence>
<reference evidence="1 2" key="1">
    <citation type="submission" date="2018-09" db="EMBL/GenBank/DDBJ databases">
        <title>Genomic Encyclopedia of Archaeal and Bacterial Type Strains, Phase II (KMG-II): from individual species to whole genera.</title>
        <authorList>
            <person name="Goeker M."/>
        </authorList>
    </citation>
    <scope>NUCLEOTIDE SEQUENCE [LARGE SCALE GENOMIC DNA]</scope>
    <source>
        <strain evidence="1 2">DSM 13151</strain>
    </source>
</reference>
<proteinExistence type="predicted"/>
<dbReference type="CDD" id="cd17040">
    <property type="entry name" value="Ubl_MoaD_like"/>
    <property type="match status" value="1"/>
</dbReference>
<dbReference type="RefSeq" id="WP_120245461.1">
    <property type="nucleotide sequence ID" value="NZ_RAPO01000003.1"/>
</dbReference>
<dbReference type="SUPFAM" id="SSF54285">
    <property type="entry name" value="MoaD/ThiS"/>
    <property type="match status" value="1"/>
</dbReference>
<dbReference type="PANTHER" id="PTHR38031:SF1">
    <property type="entry name" value="SULFUR CARRIER PROTEIN CYSO"/>
    <property type="match status" value="1"/>
</dbReference>
<dbReference type="Pfam" id="PF02597">
    <property type="entry name" value="ThiS"/>
    <property type="match status" value="1"/>
</dbReference>
<dbReference type="InterPro" id="IPR012675">
    <property type="entry name" value="Beta-grasp_dom_sf"/>
</dbReference>
<keyword evidence="2" id="KW-1185">Reference proteome</keyword>
<dbReference type="InterPro" id="IPR052045">
    <property type="entry name" value="Sulfur_Carrier/Prot_Modifier"/>
</dbReference>
<comment type="caution">
    <text evidence="1">The sequence shown here is derived from an EMBL/GenBank/DDBJ whole genome shotgun (WGS) entry which is preliminary data.</text>
</comment>
<dbReference type="EMBL" id="RAPO01000003">
    <property type="protein sequence ID" value="RKD93449.1"/>
    <property type="molecule type" value="Genomic_DNA"/>
</dbReference>
<accession>A0A3R7KJL1</accession>
<name>A0A3R7KJL1_9EURY</name>